<dbReference type="OrthoDB" id="1890790at2759"/>
<dbReference type="PANTHER" id="PTHR44755">
    <property type="entry name" value="NATRIURETIC PEPTIDE RECEPTOR 3-RELATED"/>
    <property type="match status" value="1"/>
</dbReference>
<proteinExistence type="predicted"/>
<evidence type="ECO:0000256" key="2">
    <source>
        <dbReference type="ARBA" id="ARBA00022692"/>
    </source>
</evidence>
<dbReference type="GO" id="GO:0016020">
    <property type="term" value="C:membrane"/>
    <property type="evidence" value="ECO:0007669"/>
    <property type="project" value="UniProtKB-SubCell"/>
</dbReference>
<evidence type="ECO:0000256" key="1">
    <source>
        <dbReference type="ARBA" id="ARBA00004370"/>
    </source>
</evidence>
<dbReference type="InterPro" id="IPR001828">
    <property type="entry name" value="ANF_lig-bd_rcpt"/>
</dbReference>
<dbReference type="AlphaFoldDB" id="A0A0C2HF65"/>
<dbReference type="EMBL" id="KN726438">
    <property type="protein sequence ID" value="KIH68216.1"/>
    <property type="molecule type" value="Genomic_DNA"/>
</dbReference>
<dbReference type="Gene3D" id="3.40.50.2300">
    <property type="match status" value="2"/>
</dbReference>
<dbReference type="InterPro" id="IPR028082">
    <property type="entry name" value="Peripla_BP_I"/>
</dbReference>
<sequence length="400" mass="44913">MATFWNVPIIGYMASSNAFADKSIYRTLARVSLRTTNSLAEAVAALLNHYGWTKAFFDVGIATNTGALAFERVVAFEEVFHMRKITVLKKVMFDEYADAKAMQQSGLLNELANNARIIICIFSSTREMSKEFMKAASTAKLNTHDFVYILPWLQRNKKADQTKQLKVHEFSEGSHSQACRPTETKDLSPWIGEDGQIQQNVKDHFANALIIDDVNGFDDTLVTPFRERVEANGMSVDDLDLKNVYGYIHLYDALRLYAIAVRTSMNLTGNENIYQDGRFVWNQMRRITFPGLVSAAGISSGTVMMDDIAERAPVYAAFYVSPNSETVKKINEIEPILIEKCDGLKTKTGCFDLHITDVMTGFWPSPDGALPKQEPPCGYRNERCDYTMIIIAGRLCCSCC</sequence>
<evidence type="ECO:0000259" key="5">
    <source>
        <dbReference type="Pfam" id="PF01094"/>
    </source>
</evidence>
<keyword evidence="4" id="KW-0472">Membrane</keyword>
<dbReference type="GO" id="GO:0038023">
    <property type="term" value="F:signaling receptor activity"/>
    <property type="evidence" value="ECO:0007669"/>
    <property type="project" value="TreeGrafter"/>
</dbReference>
<organism evidence="6 7">
    <name type="scientific">Ancylostoma duodenale</name>
    <dbReference type="NCBI Taxonomy" id="51022"/>
    <lineage>
        <taxon>Eukaryota</taxon>
        <taxon>Metazoa</taxon>
        <taxon>Ecdysozoa</taxon>
        <taxon>Nematoda</taxon>
        <taxon>Chromadorea</taxon>
        <taxon>Rhabditida</taxon>
        <taxon>Rhabditina</taxon>
        <taxon>Rhabditomorpha</taxon>
        <taxon>Strongyloidea</taxon>
        <taxon>Ancylostomatidae</taxon>
        <taxon>Ancylostomatinae</taxon>
        <taxon>Ancylostoma</taxon>
    </lineage>
</organism>
<accession>A0A0C2HF65</accession>
<feature type="domain" description="Receptor ligand binding region" evidence="5">
    <location>
        <begin position="1"/>
        <end position="316"/>
    </location>
</feature>
<protein>
    <recommendedName>
        <fullName evidence="5">Receptor ligand binding region domain-containing protein</fullName>
    </recommendedName>
</protein>
<dbReference type="InterPro" id="IPR052612">
    <property type="entry name" value="ANP_Clearance_Receptor"/>
</dbReference>
<keyword evidence="2" id="KW-0812">Transmembrane</keyword>
<evidence type="ECO:0000313" key="6">
    <source>
        <dbReference type="EMBL" id="KIH68216.1"/>
    </source>
</evidence>
<name>A0A0C2HF65_9BILA</name>
<evidence type="ECO:0000313" key="7">
    <source>
        <dbReference type="Proteomes" id="UP000054047"/>
    </source>
</evidence>
<gene>
    <name evidence="6" type="ORF">ANCDUO_01448</name>
</gene>
<dbReference type="PANTHER" id="PTHR44755:SF8">
    <property type="entry name" value="RECEPTOR LIGAND BINDING REGION DOMAIN-CONTAINING PROTEIN"/>
    <property type="match status" value="1"/>
</dbReference>
<dbReference type="SUPFAM" id="SSF53822">
    <property type="entry name" value="Periplasmic binding protein-like I"/>
    <property type="match status" value="1"/>
</dbReference>
<dbReference type="Pfam" id="PF01094">
    <property type="entry name" value="ANF_receptor"/>
    <property type="match status" value="1"/>
</dbReference>
<evidence type="ECO:0000256" key="3">
    <source>
        <dbReference type="ARBA" id="ARBA00022989"/>
    </source>
</evidence>
<keyword evidence="3" id="KW-1133">Transmembrane helix</keyword>
<evidence type="ECO:0000256" key="4">
    <source>
        <dbReference type="ARBA" id="ARBA00023136"/>
    </source>
</evidence>
<reference evidence="6 7" key="1">
    <citation type="submission" date="2013-12" db="EMBL/GenBank/DDBJ databases">
        <title>Draft genome of the parsitic nematode Ancylostoma duodenale.</title>
        <authorList>
            <person name="Mitreva M."/>
        </authorList>
    </citation>
    <scope>NUCLEOTIDE SEQUENCE [LARGE SCALE GENOMIC DNA]</scope>
    <source>
        <strain evidence="6 7">Zhejiang</strain>
    </source>
</reference>
<dbReference type="GO" id="GO:0007165">
    <property type="term" value="P:signal transduction"/>
    <property type="evidence" value="ECO:0007669"/>
    <property type="project" value="TreeGrafter"/>
</dbReference>
<comment type="subcellular location">
    <subcellularLocation>
        <location evidence="1">Membrane</location>
    </subcellularLocation>
</comment>
<keyword evidence="7" id="KW-1185">Reference proteome</keyword>
<dbReference type="GO" id="GO:0017046">
    <property type="term" value="F:peptide hormone binding"/>
    <property type="evidence" value="ECO:0007669"/>
    <property type="project" value="TreeGrafter"/>
</dbReference>
<dbReference type="Proteomes" id="UP000054047">
    <property type="component" value="Unassembled WGS sequence"/>
</dbReference>
<dbReference type="CDD" id="cd06352">
    <property type="entry name" value="PBP1_NPR_GC-like"/>
    <property type="match status" value="1"/>
</dbReference>